<dbReference type="PANTHER" id="PTHR24559:SF444">
    <property type="entry name" value="REVERSE TRANSCRIPTASE DOMAIN-CONTAINING PROTEIN"/>
    <property type="match status" value="1"/>
</dbReference>
<dbReference type="EMBL" id="JARGEI010000006">
    <property type="protein sequence ID" value="KAJ8729978.1"/>
    <property type="molecule type" value="Genomic_DNA"/>
</dbReference>
<dbReference type="AlphaFoldDB" id="A0AAD8DXA6"/>
<dbReference type="InterPro" id="IPR043128">
    <property type="entry name" value="Rev_trsase/Diguanyl_cyclase"/>
</dbReference>
<dbReference type="InterPro" id="IPR053134">
    <property type="entry name" value="RNA-dir_DNA_polymerase"/>
</dbReference>
<proteinExistence type="predicted"/>
<dbReference type="Proteomes" id="UP001231518">
    <property type="component" value="Chromosome 9"/>
</dbReference>
<accession>A0AAD8DXA6</accession>
<dbReference type="SUPFAM" id="SSF56672">
    <property type="entry name" value="DNA/RNA polymerases"/>
    <property type="match status" value="1"/>
</dbReference>
<dbReference type="GO" id="GO:0003964">
    <property type="term" value="F:RNA-directed DNA polymerase activity"/>
    <property type="evidence" value="ECO:0007669"/>
    <property type="project" value="UniProtKB-KW"/>
</dbReference>
<evidence type="ECO:0000256" key="5">
    <source>
        <dbReference type="ARBA" id="ARBA00022759"/>
    </source>
</evidence>
<dbReference type="GO" id="GO:0004519">
    <property type="term" value="F:endonuclease activity"/>
    <property type="evidence" value="ECO:0007669"/>
    <property type="project" value="UniProtKB-KW"/>
</dbReference>
<dbReference type="GO" id="GO:0006508">
    <property type="term" value="P:proteolysis"/>
    <property type="evidence" value="ECO:0007669"/>
    <property type="project" value="UniProtKB-KW"/>
</dbReference>
<evidence type="ECO:0000256" key="3">
    <source>
        <dbReference type="ARBA" id="ARBA00022695"/>
    </source>
</evidence>
<keyword evidence="10" id="KW-1185">Reference proteome</keyword>
<sequence length="326" mass="36172">MSYVIIGGLVRSKDCILKIVNIGNDNIEWQSNRLIARAEIVSDVNGSMHANVMSINQLTGKELQLSDINVGDLESNDCNRLLKLLNKFRHLFARNTKELGCTDVLKMHIQTTTEQPVYRKPYRLSFKENEIVNGKVQDLIEAGVVRESMSDYASPVVLVKKKGGDYRLCIDYRALNACTVKDRYPLPHIDDQVTRLAGKSRFTTLDLAQGYYQVAMAEDSVHKTAFVTPSGQYEFLKMPFGLANAPAVFSRLIKVVLGSLGNDVAIYLDDIMLPTNSVDDGLGLLGKVLQLLSEANLKLNLSKCSFLKQSVNYLGHEITAGTIQPG</sequence>
<comment type="caution">
    <text evidence="9">The sequence shown here is derived from an EMBL/GenBank/DDBJ whole genome shotgun (WGS) entry which is preliminary data.</text>
</comment>
<keyword evidence="1" id="KW-0645">Protease</keyword>
<feature type="domain" description="Reverse transcriptase" evidence="8">
    <location>
        <begin position="140"/>
        <end position="318"/>
    </location>
</feature>
<dbReference type="Gene3D" id="3.30.70.270">
    <property type="match status" value="1"/>
</dbReference>
<evidence type="ECO:0000313" key="10">
    <source>
        <dbReference type="Proteomes" id="UP001231518"/>
    </source>
</evidence>
<protein>
    <recommendedName>
        <fullName evidence="8">Reverse transcriptase domain-containing protein</fullName>
    </recommendedName>
</protein>
<dbReference type="CDD" id="cd01647">
    <property type="entry name" value="RT_LTR"/>
    <property type="match status" value="1"/>
</dbReference>
<dbReference type="GO" id="GO:0008233">
    <property type="term" value="F:peptidase activity"/>
    <property type="evidence" value="ECO:0007669"/>
    <property type="project" value="UniProtKB-KW"/>
</dbReference>
<keyword evidence="2" id="KW-0808">Transferase</keyword>
<dbReference type="PANTHER" id="PTHR24559">
    <property type="entry name" value="TRANSPOSON TY3-I GAG-POL POLYPROTEIN"/>
    <property type="match status" value="1"/>
</dbReference>
<evidence type="ECO:0000256" key="2">
    <source>
        <dbReference type="ARBA" id="ARBA00022679"/>
    </source>
</evidence>
<evidence type="ECO:0000256" key="6">
    <source>
        <dbReference type="ARBA" id="ARBA00022801"/>
    </source>
</evidence>
<keyword evidence="7" id="KW-0695">RNA-directed DNA polymerase</keyword>
<gene>
    <name evidence="9" type="ORF">PYW07_017016</name>
</gene>
<evidence type="ECO:0000256" key="1">
    <source>
        <dbReference type="ARBA" id="ARBA00022670"/>
    </source>
</evidence>
<keyword evidence="6" id="KW-0378">Hydrolase</keyword>
<keyword evidence="3" id="KW-0548">Nucleotidyltransferase</keyword>
<keyword evidence="4" id="KW-0540">Nuclease</keyword>
<dbReference type="FunFam" id="3.10.10.10:FF:000007">
    <property type="entry name" value="Retrovirus-related Pol polyprotein from transposon 17.6-like Protein"/>
    <property type="match status" value="1"/>
</dbReference>
<dbReference type="InterPro" id="IPR000477">
    <property type="entry name" value="RT_dom"/>
</dbReference>
<evidence type="ECO:0000256" key="4">
    <source>
        <dbReference type="ARBA" id="ARBA00022722"/>
    </source>
</evidence>
<dbReference type="PROSITE" id="PS50878">
    <property type="entry name" value="RT_POL"/>
    <property type="match status" value="1"/>
</dbReference>
<organism evidence="9 10">
    <name type="scientific">Mythimna separata</name>
    <name type="common">Oriental armyworm</name>
    <name type="synonym">Pseudaletia separata</name>
    <dbReference type="NCBI Taxonomy" id="271217"/>
    <lineage>
        <taxon>Eukaryota</taxon>
        <taxon>Metazoa</taxon>
        <taxon>Ecdysozoa</taxon>
        <taxon>Arthropoda</taxon>
        <taxon>Hexapoda</taxon>
        <taxon>Insecta</taxon>
        <taxon>Pterygota</taxon>
        <taxon>Neoptera</taxon>
        <taxon>Endopterygota</taxon>
        <taxon>Lepidoptera</taxon>
        <taxon>Glossata</taxon>
        <taxon>Ditrysia</taxon>
        <taxon>Noctuoidea</taxon>
        <taxon>Noctuidae</taxon>
        <taxon>Noctuinae</taxon>
        <taxon>Hadenini</taxon>
        <taxon>Mythimna</taxon>
    </lineage>
</organism>
<keyword evidence="5" id="KW-0255">Endonuclease</keyword>
<evidence type="ECO:0000259" key="8">
    <source>
        <dbReference type="PROSITE" id="PS50878"/>
    </source>
</evidence>
<reference evidence="9" key="1">
    <citation type="submission" date="2023-03" db="EMBL/GenBank/DDBJ databases">
        <title>Chromosome-level genomes of two armyworms, Mythimna separata and Mythimna loreyi, provide insights into the biosynthesis and reception of sex pheromones.</title>
        <authorList>
            <person name="Zhao H."/>
        </authorList>
    </citation>
    <scope>NUCLEOTIDE SEQUENCE</scope>
    <source>
        <strain evidence="9">BeijingLab</strain>
        <tissue evidence="9">Pupa</tissue>
    </source>
</reference>
<dbReference type="InterPro" id="IPR043502">
    <property type="entry name" value="DNA/RNA_pol_sf"/>
</dbReference>
<name>A0AAD8DXA6_MYTSE</name>
<dbReference type="Gene3D" id="3.10.10.10">
    <property type="entry name" value="HIV Type 1 Reverse Transcriptase, subunit A, domain 1"/>
    <property type="match status" value="1"/>
</dbReference>
<dbReference type="Pfam" id="PF00078">
    <property type="entry name" value="RVT_1"/>
    <property type="match status" value="1"/>
</dbReference>
<evidence type="ECO:0000313" key="9">
    <source>
        <dbReference type="EMBL" id="KAJ8729978.1"/>
    </source>
</evidence>
<evidence type="ECO:0000256" key="7">
    <source>
        <dbReference type="ARBA" id="ARBA00022918"/>
    </source>
</evidence>